<dbReference type="SUPFAM" id="SSF54849">
    <property type="entry name" value="GroEL-intermediate domain like"/>
    <property type="match status" value="1"/>
</dbReference>
<sequence length="622" mass="66822">MSSKGLLDVRGKRTAGESVRSQNVTAVKAIANIVRSSLGPVGLDKMLVDDVGDVVITNDGATILRMLEVKHPAGKIMVELAQLQDKEVGDGTTSVVILAAELLKFAEELIKQKVHPSIIMSGYRLACRESVKYMEENLTINVDDLGREGLIGVAKTSMSSKLISMYVFFPIFTVYERAASSSSFSEADFFANLVIDALEKVKVQEGSSFKYPIKAINILKALGGSTTDTVLVNGYALNCTMASEGMPRHVSNAKIACLNLSLKEQKMDFGLKIVIKDASETMPMLKEEANIGRRRVEKIIKSGANVVLVTGGLSDLCVKQFVTAGVMAVRRCKVADLRRIAKATGATLISSLVGQEADESFDASLLGHAEEVVQERINDDELVFIKGPKARSASSIILRGANEHMLDEMERSIHDALCSLKRVLESRKVVVGGGSVEMATSVFLENFANSVSSRAHLGLAEYAEALIAIPRVLAVNAGQDCSDLIAKLRAYHAQQITEGANNKWKWAGLDLETGEIRDNKAACIFEPLESKLVESSKPLRMPGVPAGYGPRGIQGPSCFDQIKVGFVMGASVGATVGVIFGGFSALSMGLRGRELLRQLGKIMFTSSGSFGLFMAVGSALRC</sequence>
<dbReference type="InterPro" id="IPR002423">
    <property type="entry name" value="Cpn60/GroEL/TCP-1"/>
</dbReference>
<feature type="non-terminal residue" evidence="11">
    <location>
        <position position="622"/>
    </location>
</feature>
<keyword evidence="10" id="KW-1133">Transmembrane helix</keyword>
<evidence type="ECO:0000256" key="6">
    <source>
        <dbReference type="ARBA" id="ARBA00022840"/>
    </source>
</evidence>
<dbReference type="GO" id="GO:0016887">
    <property type="term" value="F:ATP hydrolysis activity"/>
    <property type="evidence" value="ECO:0007669"/>
    <property type="project" value="InterPro"/>
</dbReference>
<evidence type="ECO:0000256" key="1">
    <source>
        <dbReference type="ARBA" id="ARBA00004496"/>
    </source>
</evidence>
<comment type="similarity">
    <text evidence="2 9">Belongs to the TCP-1 chaperonin family.</text>
</comment>
<keyword evidence="4" id="KW-0963">Cytoplasm</keyword>
<keyword evidence="6 9" id="KW-0067">ATP-binding</keyword>
<dbReference type="SUPFAM" id="SSF48592">
    <property type="entry name" value="GroEL equatorial domain-like"/>
    <property type="match status" value="1"/>
</dbReference>
<dbReference type="PROSITE" id="PS00750">
    <property type="entry name" value="TCP1_1"/>
    <property type="match status" value="1"/>
</dbReference>
<evidence type="ECO:0000256" key="5">
    <source>
        <dbReference type="ARBA" id="ARBA00022741"/>
    </source>
</evidence>
<protein>
    <recommendedName>
        <fullName evidence="3">T-complex protein 1 subunit alpha</fullName>
    </recommendedName>
    <alternativeName>
        <fullName evidence="8">CCT-alpha</fullName>
    </alternativeName>
</protein>
<reference evidence="11" key="1">
    <citation type="journal article" date="2014" name="Nat. Genet.">
        <title>Genome and transcriptome of the porcine whipworm Trichuris suis.</title>
        <authorList>
            <person name="Jex A.R."/>
            <person name="Nejsum P."/>
            <person name="Schwarz E.M."/>
            <person name="Hu L."/>
            <person name="Young N.D."/>
            <person name="Hall R.S."/>
            <person name="Korhonen P.K."/>
            <person name="Liao S."/>
            <person name="Thamsborg S."/>
            <person name="Xia J."/>
            <person name="Xu P."/>
            <person name="Wang S."/>
            <person name="Scheerlinck J.P."/>
            <person name="Hofmann A."/>
            <person name="Sternberg P.W."/>
            <person name="Wang J."/>
            <person name="Gasser R.B."/>
        </authorList>
    </citation>
    <scope>NUCLEOTIDE SEQUENCE [LARGE SCALE GENOMIC DNA]</scope>
    <source>
        <strain evidence="11">DCEP-RM93F</strain>
    </source>
</reference>
<dbReference type="PANTHER" id="PTHR11353">
    <property type="entry name" value="CHAPERONIN"/>
    <property type="match status" value="1"/>
</dbReference>
<keyword evidence="10" id="KW-0812">Transmembrane</keyword>
<dbReference type="PROSITE" id="PS00751">
    <property type="entry name" value="TCP1_2"/>
    <property type="match status" value="1"/>
</dbReference>
<evidence type="ECO:0000256" key="8">
    <source>
        <dbReference type="ARBA" id="ARBA00030049"/>
    </source>
</evidence>
<dbReference type="Proteomes" id="UP000030758">
    <property type="component" value="Unassembled WGS sequence"/>
</dbReference>
<feature type="transmembrane region" description="Helical" evidence="10">
    <location>
        <begin position="566"/>
        <end position="590"/>
    </location>
</feature>
<keyword evidence="10" id="KW-0472">Membrane</keyword>
<dbReference type="GO" id="GO:0140662">
    <property type="term" value="F:ATP-dependent protein folding chaperone"/>
    <property type="evidence" value="ECO:0007669"/>
    <property type="project" value="InterPro"/>
</dbReference>
<gene>
    <name evidence="11" type="ORF">M514_03911</name>
</gene>
<accession>A0A085N8Y9</accession>
<dbReference type="OrthoDB" id="496at2759"/>
<dbReference type="InterPro" id="IPR027413">
    <property type="entry name" value="GROEL-like_equatorial_sf"/>
</dbReference>
<evidence type="ECO:0000256" key="9">
    <source>
        <dbReference type="RuleBase" id="RU004187"/>
    </source>
</evidence>
<dbReference type="InterPro" id="IPR002194">
    <property type="entry name" value="Chaperonin_TCP-1_CS"/>
</dbReference>
<dbReference type="FunFam" id="1.10.560.10:FF:000070">
    <property type="entry name" value="Uncharacterized protein"/>
    <property type="match status" value="1"/>
</dbReference>
<dbReference type="SUPFAM" id="SSF52029">
    <property type="entry name" value="GroEL apical domain-like"/>
    <property type="match status" value="1"/>
</dbReference>
<dbReference type="SMART" id="SM01378">
    <property type="entry name" value="Romo1"/>
    <property type="match status" value="1"/>
</dbReference>
<dbReference type="PROSITE" id="PS00995">
    <property type="entry name" value="TCP1_3"/>
    <property type="match status" value="1"/>
</dbReference>
<dbReference type="InterPro" id="IPR054827">
    <property type="entry name" value="thermosome_alpha"/>
</dbReference>
<keyword evidence="7 9" id="KW-0143">Chaperone</keyword>
<dbReference type="GO" id="GO:0051082">
    <property type="term" value="F:unfolded protein binding"/>
    <property type="evidence" value="ECO:0007669"/>
    <property type="project" value="InterPro"/>
</dbReference>
<dbReference type="PRINTS" id="PR00304">
    <property type="entry name" value="TCOMPLEXTCP1"/>
</dbReference>
<dbReference type="Gene3D" id="3.30.260.10">
    <property type="entry name" value="TCP-1-like chaperonin intermediate domain"/>
    <property type="match status" value="1"/>
</dbReference>
<keyword evidence="5 9" id="KW-0547">Nucleotide-binding</keyword>
<evidence type="ECO:0000256" key="7">
    <source>
        <dbReference type="ARBA" id="ARBA00023186"/>
    </source>
</evidence>
<dbReference type="InterPro" id="IPR027410">
    <property type="entry name" value="TCP-1-like_intermed_sf"/>
</dbReference>
<dbReference type="InterPro" id="IPR027409">
    <property type="entry name" value="GroEL-like_apical_dom_sf"/>
</dbReference>
<dbReference type="Pfam" id="PF00118">
    <property type="entry name" value="Cpn60_TCP1"/>
    <property type="match status" value="1"/>
</dbReference>
<comment type="subcellular location">
    <subcellularLocation>
        <location evidence="1">Cytoplasm</location>
    </subcellularLocation>
</comment>
<dbReference type="NCBIfam" id="NF041082">
    <property type="entry name" value="thermosome_alpha"/>
    <property type="match status" value="1"/>
</dbReference>
<evidence type="ECO:0000256" key="2">
    <source>
        <dbReference type="ARBA" id="ARBA00008020"/>
    </source>
</evidence>
<dbReference type="InterPro" id="IPR017998">
    <property type="entry name" value="Chaperone_TCP-1"/>
</dbReference>
<dbReference type="Gene3D" id="3.50.7.10">
    <property type="entry name" value="GroEL"/>
    <property type="match status" value="1"/>
</dbReference>
<name>A0A085N8Y9_9BILA</name>
<organism evidence="11">
    <name type="scientific">Trichuris suis</name>
    <name type="common">pig whipworm</name>
    <dbReference type="NCBI Taxonomy" id="68888"/>
    <lineage>
        <taxon>Eukaryota</taxon>
        <taxon>Metazoa</taxon>
        <taxon>Ecdysozoa</taxon>
        <taxon>Nematoda</taxon>
        <taxon>Enoplea</taxon>
        <taxon>Dorylaimia</taxon>
        <taxon>Trichinellida</taxon>
        <taxon>Trichuridae</taxon>
        <taxon>Trichuris</taxon>
    </lineage>
</organism>
<feature type="transmembrane region" description="Helical" evidence="10">
    <location>
        <begin position="602"/>
        <end position="620"/>
    </location>
</feature>
<evidence type="ECO:0000256" key="3">
    <source>
        <dbReference type="ARBA" id="ARBA00014424"/>
    </source>
</evidence>
<proteinExistence type="inferred from homology"/>
<evidence type="ECO:0000313" key="11">
    <source>
        <dbReference type="EMBL" id="KFD65935.1"/>
    </source>
</evidence>
<evidence type="ECO:0000256" key="10">
    <source>
        <dbReference type="SAM" id="Phobius"/>
    </source>
</evidence>
<dbReference type="Pfam" id="PF10247">
    <property type="entry name" value="Romo1"/>
    <property type="match status" value="1"/>
</dbReference>
<dbReference type="GO" id="GO:0005524">
    <property type="term" value="F:ATP binding"/>
    <property type="evidence" value="ECO:0007669"/>
    <property type="project" value="UniProtKB-KW"/>
</dbReference>
<dbReference type="EMBL" id="KL367530">
    <property type="protein sequence ID" value="KFD65935.1"/>
    <property type="molecule type" value="Genomic_DNA"/>
</dbReference>
<dbReference type="Gene3D" id="1.10.560.10">
    <property type="entry name" value="GroEL-like equatorial domain"/>
    <property type="match status" value="1"/>
</dbReference>
<evidence type="ECO:0000256" key="4">
    <source>
        <dbReference type="ARBA" id="ARBA00022490"/>
    </source>
</evidence>
<dbReference type="GO" id="GO:0005737">
    <property type="term" value="C:cytoplasm"/>
    <property type="evidence" value="ECO:0007669"/>
    <property type="project" value="UniProtKB-SubCell"/>
</dbReference>
<dbReference type="AlphaFoldDB" id="A0A085N8Y9"/>
<dbReference type="InterPro" id="IPR018450">
    <property type="entry name" value="Romo1/Mgr2"/>
</dbReference>